<evidence type="ECO:0000313" key="16">
    <source>
        <dbReference type="Proteomes" id="UP000276133"/>
    </source>
</evidence>
<dbReference type="InterPro" id="IPR023214">
    <property type="entry name" value="HAD_sf"/>
</dbReference>
<keyword evidence="10" id="KW-1278">Translocase</keyword>
<dbReference type="Gene3D" id="3.40.50.1000">
    <property type="entry name" value="HAD superfamily/HAD-like"/>
    <property type="match status" value="1"/>
</dbReference>
<dbReference type="GO" id="GO:0005886">
    <property type="term" value="C:plasma membrane"/>
    <property type="evidence" value="ECO:0007669"/>
    <property type="project" value="TreeGrafter"/>
</dbReference>
<evidence type="ECO:0000256" key="9">
    <source>
        <dbReference type="ARBA" id="ARBA00022842"/>
    </source>
</evidence>
<keyword evidence="5" id="KW-0479">Metal-binding</keyword>
<keyword evidence="15" id="KW-0378">Hydrolase</keyword>
<keyword evidence="4" id="KW-0812">Transmembrane</keyword>
<evidence type="ECO:0000256" key="14">
    <source>
        <dbReference type="ARBA" id="ARBA00023136"/>
    </source>
</evidence>
<evidence type="ECO:0000256" key="3">
    <source>
        <dbReference type="ARBA" id="ARBA00022448"/>
    </source>
</evidence>
<keyword evidence="12" id="KW-0186">Copper</keyword>
<dbReference type="PANTHER" id="PTHR24093">
    <property type="entry name" value="CATION TRANSPORTING ATPASE"/>
    <property type="match status" value="1"/>
</dbReference>
<dbReference type="STRING" id="10195.A0A3M7P5V8"/>
<evidence type="ECO:0000256" key="7">
    <source>
        <dbReference type="ARBA" id="ARBA00022796"/>
    </source>
</evidence>
<dbReference type="GO" id="GO:0140581">
    <property type="term" value="F:P-type monovalent copper transporter activity"/>
    <property type="evidence" value="ECO:0007669"/>
    <property type="project" value="UniProtKB-EC"/>
</dbReference>
<evidence type="ECO:0000256" key="10">
    <source>
        <dbReference type="ARBA" id="ARBA00022967"/>
    </source>
</evidence>
<dbReference type="EMBL" id="REGN01013056">
    <property type="protein sequence ID" value="RMZ94432.1"/>
    <property type="molecule type" value="Genomic_DNA"/>
</dbReference>
<dbReference type="AlphaFoldDB" id="A0A3M7P5V8"/>
<dbReference type="GO" id="GO:0046872">
    <property type="term" value="F:metal ion binding"/>
    <property type="evidence" value="ECO:0007669"/>
    <property type="project" value="UniProtKB-KW"/>
</dbReference>
<protein>
    <recommendedName>
        <fullName evidence="2">P-type Cu(+) transporter</fullName>
        <ecNumber evidence="2">7.2.2.8</ecNumber>
    </recommendedName>
</protein>
<dbReference type="InterPro" id="IPR023299">
    <property type="entry name" value="ATPase_P-typ_cyto_dom_N"/>
</dbReference>
<evidence type="ECO:0000256" key="5">
    <source>
        <dbReference type="ARBA" id="ARBA00022723"/>
    </source>
</evidence>
<sequence>MTVVQCYINGKYYENLPDPNELPAVVRKMVDAGISINSNYASKLEKPDKPNQLATQLGNKTECGLLGFVEYLGGNYTSTRDSHPTNTFVHVYTFNSGRKSMSTCIRHPTIPGALRLFTKGASEMVLNKCKYIMIGDKVKDFTHSDFNDINKNVIEPMASEGLRTICVAYKDFVPPEHKKYDYEQVLKGDLNWDEDEANLNNGLTCICICGIQDPVRPEVPEAIRKCKSAGIVVRMVTGDNVNTARSIARSCGIIGANDDFLVLEGKEFNERVKDEHGEVSQERVDQIWPKLRVLARSSPQDKYVLVKHIISSKLNPNREVVAVTGD</sequence>
<comment type="subcellular location">
    <subcellularLocation>
        <location evidence="1">Endomembrane system</location>
        <topology evidence="1">Multi-pass membrane protein</topology>
    </subcellularLocation>
</comment>
<dbReference type="Gene3D" id="3.40.1110.10">
    <property type="entry name" value="Calcium-transporting ATPase, cytoplasmic domain N"/>
    <property type="match status" value="1"/>
</dbReference>
<accession>A0A3M7P5V8</accession>
<dbReference type="EC" id="7.2.2.8" evidence="2"/>
<keyword evidence="3" id="KW-0813">Transport</keyword>
<feature type="non-terminal residue" evidence="15">
    <location>
        <position position="326"/>
    </location>
</feature>
<dbReference type="InterPro" id="IPR036412">
    <property type="entry name" value="HAD-like_sf"/>
</dbReference>
<keyword evidence="16" id="KW-1185">Reference proteome</keyword>
<name>A0A3M7P5V8_BRAPC</name>
<evidence type="ECO:0000256" key="6">
    <source>
        <dbReference type="ARBA" id="ARBA00022741"/>
    </source>
</evidence>
<dbReference type="GO" id="GO:0005388">
    <property type="term" value="F:P-type calcium transporter activity"/>
    <property type="evidence" value="ECO:0007669"/>
    <property type="project" value="TreeGrafter"/>
</dbReference>
<evidence type="ECO:0000256" key="8">
    <source>
        <dbReference type="ARBA" id="ARBA00022840"/>
    </source>
</evidence>
<dbReference type="PANTHER" id="PTHR24093:SF369">
    <property type="entry name" value="CALCIUM-TRANSPORTING ATPASE"/>
    <property type="match status" value="1"/>
</dbReference>
<dbReference type="Proteomes" id="UP000276133">
    <property type="component" value="Unassembled WGS sequence"/>
</dbReference>
<keyword evidence="9" id="KW-0460">Magnesium</keyword>
<evidence type="ECO:0000256" key="2">
    <source>
        <dbReference type="ARBA" id="ARBA00012517"/>
    </source>
</evidence>
<dbReference type="GO" id="GO:0016787">
    <property type="term" value="F:hydrolase activity"/>
    <property type="evidence" value="ECO:0007669"/>
    <property type="project" value="UniProtKB-KW"/>
</dbReference>
<evidence type="ECO:0000256" key="12">
    <source>
        <dbReference type="ARBA" id="ARBA00023008"/>
    </source>
</evidence>
<evidence type="ECO:0000256" key="13">
    <source>
        <dbReference type="ARBA" id="ARBA00023065"/>
    </source>
</evidence>
<dbReference type="GO" id="GO:0012505">
    <property type="term" value="C:endomembrane system"/>
    <property type="evidence" value="ECO:0007669"/>
    <property type="project" value="UniProtKB-SubCell"/>
</dbReference>
<keyword evidence="11" id="KW-1133">Transmembrane helix</keyword>
<keyword evidence="13" id="KW-0406">Ion transport</keyword>
<dbReference type="OrthoDB" id="116380at2759"/>
<evidence type="ECO:0000313" key="15">
    <source>
        <dbReference type="EMBL" id="RMZ94432.1"/>
    </source>
</evidence>
<comment type="caution">
    <text evidence="15">The sequence shown here is derived from an EMBL/GenBank/DDBJ whole genome shotgun (WGS) entry which is preliminary data.</text>
</comment>
<keyword evidence="14" id="KW-0472">Membrane</keyword>
<evidence type="ECO:0000256" key="1">
    <source>
        <dbReference type="ARBA" id="ARBA00004127"/>
    </source>
</evidence>
<dbReference type="GO" id="GO:0005524">
    <property type="term" value="F:ATP binding"/>
    <property type="evidence" value="ECO:0007669"/>
    <property type="project" value="UniProtKB-KW"/>
</dbReference>
<dbReference type="SUPFAM" id="SSF56784">
    <property type="entry name" value="HAD-like"/>
    <property type="match status" value="1"/>
</dbReference>
<keyword evidence="7" id="KW-0187">Copper transport</keyword>
<keyword evidence="8" id="KW-0067">ATP-binding</keyword>
<evidence type="ECO:0000256" key="11">
    <source>
        <dbReference type="ARBA" id="ARBA00022989"/>
    </source>
</evidence>
<reference evidence="15 16" key="1">
    <citation type="journal article" date="2018" name="Sci. Rep.">
        <title>Genomic signatures of local adaptation to the degree of environmental predictability in rotifers.</title>
        <authorList>
            <person name="Franch-Gras L."/>
            <person name="Hahn C."/>
            <person name="Garcia-Roger E.M."/>
            <person name="Carmona M.J."/>
            <person name="Serra M."/>
            <person name="Gomez A."/>
        </authorList>
    </citation>
    <scope>NUCLEOTIDE SEQUENCE [LARGE SCALE GENOMIC DNA]</scope>
    <source>
        <strain evidence="15">HYR1</strain>
    </source>
</reference>
<dbReference type="GO" id="GO:0051480">
    <property type="term" value="P:regulation of cytosolic calcium ion concentration"/>
    <property type="evidence" value="ECO:0007669"/>
    <property type="project" value="TreeGrafter"/>
</dbReference>
<proteinExistence type="predicted"/>
<dbReference type="FunFam" id="3.40.50.1000:FF:000144">
    <property type="entry name" value="copper-transporting ATPase 1 isoform X2"/>
    <property type="match status" value="1"/>
</dbReference>
<dbReference type="SUPFAM" id="SSF81660">
    <property type="entry name" value="Metal cation-transporting ATPase, ATP-binding domain N"/>
    <property type="match status" value="1"/>
</dbReference>
<keyword evidence="6" id="KW-0547">Nucleotide-binding</keyword>
<gene>
    <name evidence="15" type="ORF">BpHYR1_032445</name>
</gene>
<evidence type="ECO:0000256" key="4">
    <source>
        <dbReference type="ARBA" id="ARBA00022692"/>
    </source>
</evidence>
<dbReference type="Pfam" id="PF13246">
    <property type="entry name" value="Cation_ATPase"/>
    <property type="match status" value="1"/>
</dbReference>
<organism evidence="15 16">
    <name type="scientific">Brachionus plicatilis</name>
    <name type="common">Marine rotifer</name>
    <name type="synonym">Brachionus muelleri</name>
    <dbReference type="NCBI Taxonomy" id="10195"/>
    <lineage>
        <taxon>Eukaryota</taxon>
        <taxon>Metazoa</taxon>
        <taxon>Spiralia</taxon>
        <taxon>Gnathifera</taxon>
        <taxon>Rotifera</taxon>
        <taxon>Eurotatoria</taxon>
        <taxon>Monogononta</taxon>
        <taxon>Pseudotrocha</taxon>
        <taxon>Ploima</taxon>
        <taxon>Brachionidae</taxon>
        <taxon>Brachionus</taxon>
    </lineage>
</organism>